<sequence>KRVLSDYISQATVDLETSDFFARLYSEVPLAISTGSVSSADEILTLLKPPANLTADELDAVKSTINEMITTITAPAEAVKEPGEIEYPELVAPVPVSRVPVSVHQMSV</sequence>
<feature type="non-terminal residue" evidence="1">
    <location>
        <position position="1"/>
    </location>
</feature>
<protein>
    <submittedName>
        <fullName evidence="1">Uncharacterized protein</fullName>
    </submittedName>
</protein>
<dbReference type="EMBL" id="BART01039970">
    <property type="protein sequence ID" value="GAH24844.1"/>
    <property type="molecule type" value="Genomic_DNA"/>
</dbReference>
<name>X1F629_9ZZZZ</name>
<accession>X1F629</accession>
<reference evidence="1" key="1">
    <citation type="journal article" date="2014" name="Front. Microbiol.">
        <title>High frequency of phylogenetically diverse reductive dehalogenase-homologous genes in deep subseafloor sedimentary metagenomes.</title>
        <authorList>
            <person name="Kawai M."/>
            <person name="Futagami T."/>
            <person name="Toyoda A."/>
            <person name="Takaki Y."/>
            <person name="Nishi S."/>
            <person name="Hori S."/>
            <person name="Arai W."/>
            <person name="Tsubouchi T."/>
            <person name="Morono Y."/>
            <person name="Uchiyama I."/>
            <person name="Ito T."/>
            <person name="Fujiyama A."/>
            <person name="Inagaki F."/>
            <person name="Takami H."/>
        </authorList>
    </citation>
    <scope>NUCLEOTIDE SEQUENCE</scope>
    <source>
        <strain evidence="1">Expedition CK06-06</strain>
    </source>
</reference>
<gene>
    <name evidence="1" type="ORF">S01H4_65365</name>
</gene>
<dbReference type="AlphaFoldDB" id="X1F629"/>
<organism evidence="1">
    <name type="scientific">marine sediment metagenome</name>
    <dbReference type="NCBI Taxonomy" id="412755"/>
    <lineage>
        <taxon>unclassified sequences</taxon>
        <taxon>metagenomes</taxon>
        <taxon>ecological metagenomes</taxon>
    </lineage>
</organism>
<comment type="caution">
    <text evidence="1">The sequence shown here is derived from an EMBL/GenBank/DDBJ whole genome shotgun (WGS) entry which is preliminary data.</text>
</comment>
<proteinExistence type="predicted"/>
<feature type="non-terminal residue" evidence="1">
    <location>
        <position position="108"/>
    </location>
</feature>
<evidence type="ECO:0000313" key="1">
    <source>
        <dbReference type="EMBL" id="GAH24844.1"/>
    </source>
</evidence>